<sequence>MHILNTRRKGKGLPIGIPLSIKEEFLKEATTTTEPRPFTRSTSGNIRDLGASANKDAKDLQQELDALAIDLRTAQKEKELAEERAAELQISKEEFQGLANYKRRQLAALRDEVAQLRDKLKGMGDVVSPKAGAFGGEDGPQELLGKLRAERRMLESRREEVQRSIDATVAELEKV</sequence>
<proteinExistence type="predicted"/>
<evidence type="ECO:0000313" key="2">
    <source>
        <dbReference type="EMBL" id="KAJ3032525.1"/>
    </source>
</evidence>
<reference evidence="2" key="1">
    <citation type="submission" date="2020-05" db="EMBL/GenBank/DDBJ databases">
        <title>Phylogenomic resolution of chytrid fungi.</title>
        <authorList>
            <person name="Stajich J.E."/>
            <person name="Amses K."/>
            <person name="Simmons R."/>
            <person name="Seto K."/>
            <person name="Myers J."/>
            <person name="Bonds A."/>
            <person name="Quandt C.A."/>
            <person name="Barry K."/>
            <person name="Liu P."/>
            <person name="Grigoriev I."/>
            <person name="Longcore J.E."/>
            <person name="James T.Y."/>
        </authorList>
    </citation>
    <scope>NUCLEOTIDE SEQUENCE</scope>
    <source>
        <strain evidence="2">JEL0318</strain>
    </source>
</reference>
<dbReference type="Proteomes" id="UP001212841">
    <property type="component" value="Unassembled WGS sequence"/>
</dbReference>
<protein>
    <submittedName>
        <fullName evidence="2">Uncharacterized protein</fullName>
    </submittedName>
</protein>
<organism evidence="2 3">
    <name type="scientific">Rhizophlyctis rosea</name>
    <dbReference type="NCBI Taxonomy" id="64517"/>
    <lineage>
        <taxon>Eukaryota</taxon>
        <taxon>Fungi</taxon>
        <taxon>Fungi incertae sedis</taxon>
        <taxon>Chytridiomycota</taxon>
        <taxon>Chytridiomycota incertae sedis</taxon>
        <taxon>Chytridiomycetes</taxon>
        <taxon>Rhizophlyctidales</taxon>
        <taxon>Rhizophlyctidaceae</taxon>
        <taxon>Rhizophlyctis</taxon>
    </lineage>
</organism>
<feature type="region of interest" description="Disordered" evidence="1">
    <location>
        <begin position="28"/>
        <end position="54"/>
    </location>
</feature>
<comment type="caution">
    <text evidence="2">The sequence shown here is derived from an EMBL/GenBank/DDBJ whole genome shotgun (WGS) entry which is preliminary data.</text>
</comment>
<dbReference type="EMBL" id="JADGJD010002446">
    <property type="protein sequence ID" value="KAJ3032525.1"/>
    <property type="molecule type" value="Genomic_DNA"/>
</dbReference>
<evidence type="ECO:0000256" key="1">
    <source>
        <dbReference type="SAM" id="MobiDB-lite"/>
    </source>
</evidence>
<dbReference type="AlphaFoldDB" id="A0AAD5S2A9"/>
<feature type="compositionally biased region" description="Polar residues" evidence="1">
    <location>
        <begin position="29"/>
        <end position="45"/>
    </location>
</feature>
<gene>
    <name evidence="2" type="ORF">HK097_005210</name>
</gene>
<accession>A0AAD5S2A9</accession>
<keyword evidence="3" id="KW-1185">Reference proteome</keyword>
<name>A0AAD5S2A9_9FUNG</name>
<evidence type="ECO:0000313" key="3">
    <source>
        <dbReference type="Proteomes" id="UP001212841"/>
    </source>
</evidence>